<dbReference type="STRING" id="298654.FraEuI1c_0845"/>
<dbReference type="InterPro" id="IPR050248">
    <property type="entry name" value="Polysacc_deacetylase_ArnD"/>
</dbReference>
<protein>
    <submittedName>
        <fullName evidence="5">Polysaccharide deacetylase</fullName>
    </submittedName>
</protein>
<evidence type="ECO:0000313" key="5">
    <source>
        <dbReference type="EMBL" id="ADP78923.1"/>
    </source>
</evidence>
<gene>
    <name evidence="5" type="ordered locus">FraEuI1c_0845</name>
</gene>
<dbReference type="GO" id="GO:0016020">
    <property type="term" value="C:membrane"/>
    <property type="evidence" value="ECO:0007669"/>
    <property type="project" value="TreeGrafter"/>
</dbReference>
<dbReference type="PANTHER" id="PTHR10587:SF133">
    <property type="entry name" value="CHITIN DEACETYLASE 1-RELATED"/>
    <property type="match status" value="1"/>
</dbReference>
<name>E3IW81_PSEI1</name>
<reference evidence="5 6" key="1">
    <citation type="submission" date="2010-10" db="EMBL/GenBank/DDBJ databases">
        <title>Complete sequence of Frankia sp. EuI1c.</title>
        <authorList>
            <consortium name="US DOE Joint Genome Institute"/>
            <person name="Lucas S."/>
            <person name="Copeland A."/>
            <person name="Lapidus A."/>
            <person name="Cheng J.-F."/>
            <person name="Bruce D."/>
            <person name="Goodwin L."/>
            <person name="Pitluck S."/>
            <person name="Chertkov O."/>
            <person name="Detter J.C."/>
            <person name="Han C."/>
            <person name="Tapia R."/>
            <person name="Land M."/>
            <person name="Hauser L."/>
            <person name="Jeffries C."/>
            <person name="Kyrpides N."/>
            <person name="Ivanova N."/>
            <person name="Mikhailova N."/>
            <person name="Beauchemin N."/>
            <person name="Sen A."/>
            <person name="Sur S.A."/>
            <person name="Gtari M."/>
            <person name="Wall L."/>
            <person name="Tisa L."/>
            <person name="Woyke T."/>
        </authorList>
    </citation>
    <scope>NUCLEOTIDE SEQUENCE [LARGE SCALE GENOMIC DNA]</scope>
    <source>
        <strain evidence="6">DSM 45817 / CECT 9037 / EuI1c</strain>
    </source>
</reference>
<dbReference type="EMBL" id="CP002299">
    <property type="protein sequence ID" value="ADP78923.1"/>
    <property type="molecule type" value="Genomic_DNA"/>
</dbReference>
<dbReference type="CDD" id="cd10917">
    <property type="entry name" value="CE4_NodB_like_6s_7s"/>
    <property type="match status" value="1"/>
</dbReference>
<dbReference type="eggNOG" id="COG0726">
    <property type="taxonomic scope" value="Bacteria"/>
</dbReference>
<feature type="region of interest" description="Disordered" evidence="3">
    <location>
        <begin position="16"/>
        <end position="66"/>
    </location>
</feature>
<dbReference type="PANTHER" id="PTHR10587">
    <property type="entry name" value="GLYCOSYL TRANSFERASE-RELATED"/>
    <property type="match status" value="1"/>
</dbReference>
<keyword evidence="2" id="KW-0378">Hydrolase</keyword>
<evidence type="ECO:0000256" key="3">
    <source>
        <dbReference type="SAM" id="MobiDB-lite"/>
    </source>
</evidence>
<dbReference type="SUPFAM" id="SSF88713">
    <property type="entry name" value="Glycoside hydrolase/deacetylase"/>
    <property type="match status" value="1"/>
</dbReference>
<feature type="domain" description="NodB homology" evidence="4">
    <location>
        <begin position="129"/>
        <end position="317"/>
    </location>
</feature>
<dbReference type="HOGENOM" id="CLU_021264_4_1_11"/>
<keyword evidence="6" id="KW-1185">Reference proteome</keyword>
<keyword evidence="1" id="KW-0479">Metal-binding</keyword>
<evidence type="ECO:0000256" key="1">
    <source>
        <dbReference type="ARBA" id="ARBA00022723"/>
    </source>
</evidence>
<organism evidence="5 6">
    <name type="scientific">Pseudofrankia inefficax (strain DSM 45817 / CECT 9037 / DDB 130130 / EuI1c)</name>
    <name type="common">Frankia inefficax</name>
    <dbReference type="NCBI Taxonomy" id="298654"/>
    <lineage>
        <taxon>Bacteria</taxon>
        <taxon>Bacillati</taxon>
        <taxon>Actinomycetota</taxon>
        <taxon>Actinomycetes</taxon>
        <taxon>Frankiales</taxon>
        <taxon>Frankiaceae</taxon>
        <taxon>Pseudofrankia</taxon>
    </lineage>
</organism>
<accession>E3IW81</accession>
<dbReference type="AlphaFoldDB" id="E3IW81"/>
<dbReference type="GO" id="GO:0046872">
    <property type="term" value="F:metal ion binding"/>
    <property type="evidence" value="ECO:0007669"/>
    <property type="project" value="UniProtKB-KW"/>
</dbReference>
<dbReference type="GO" id="GO:0016810">
    <property type="term" value="F:hydrolase activity, acting on carbon-nitrogen (but not peptide) bonds"/>
    <property type="evidence" value="ECO:0007669"/>
    <property type="project" value="InterPro"/>
</dbReference>
<evidence type="ECO:0000256" key="2">
    <source>
        <dbReference type="ARBA" id="ARBA00022801"/>
    </source>
</evidence>
<dbReference type="InterPro" id="IPR002509">
    <property type="entry name" value="NODB_dom"/>
</dbReference>
<feature type="compositionally biased region" description="Pro residues" evidence="3">
    <location>
        <begin position="48"/>
        <end position="62"/>
    </location>
</feature>
<dbReference type="Gene3D" id="3.20.20.370">
    <property type="entry name" value="Glycoside hydrolase/deacetylase"/>
    <property type="match status" value="1"/>
</dbReference>
<dbReference type="PROSITE" id="PS51677">
    <property type="entry name" value="NODB"/>
    <property type="match status" value="1"/>
</dbReference>
<evidence type="ECO:0000259" key="4">
    <source>
        <dbReference type="PROSITE" id="PS51677"/>
    </source>
</evidence>
<dbReference type="Pfam" id="PF01522">
    <property type="entry name" value="Polysacc_deac_1"/>
    <property type="match status" value="1"/>
</dbReference>
<proteinExistence type="predicted"/>
<dbReference type="InParanoid" id="E3IW81"/>
<evidence type="ECO:0000313" key="6">
    <source>
        <dbReference type="Proteomes" id="UP000002484"/>
    </source>
</evidence>
<dbReference type="KEGG" id="fri:FraEuI1c_0845"/>
<dbReference type="InterPro" id="IPR011330">
    <property type="entry name" value="Glyco_hydro/deAcase_b/a-brl"/>
</dbReference>
<dbReference type="GO" id="GO:0005975">
    <property type="term" value="P:carbohydrate metabolic process"/>
    <property type="evidence" value="ECO:0007669"/>
    <property type="project" value="InterPro"/>
</dbReference>
<sequence length="324" mass="33537">MLVGLAVVTVAACENGSGRPWAAGTSPTRSTDRVLSPGPVVAEASPVAPTPQAPATEPPSQVPTPTATALPAAMAAVSLPTVSLPTVSLPTVSLPPVPVPPIGPPPTPGAGIPGRLFGRDWDRIPTDRKVVALTFDAGANADGVGQILATLTREHVPATFFLTGDFADDYPAQARNIAVGGFRLGNYSATHPSFTTLTDSAIRDQVLGAEHDIRVATGGDPRPLFRFPFGDRDQRTIAAVNTLGYVTVRWTVDTLGWQGTSGGGSAESVTSRVVAALTPGEIVLMHLGSHPRDHSTLDADALPEIIKALRDRGYGFVTLASLLA</sequence>
<dbReference type="Proteomes" id="UP000002484">
    <property type="component" value="Chromosome"/>
</dbReference>